<protein>
    <submittedName>
        <fullName evidence="2">Uncharacterized protein</fullName>
    </submittedName>
</protein>
<reference evidence="2 3" key="1">
    <citation type="journal article" date="2021" name="Sci. Rep.">
        <title>Genome sequencing of the multicellular alga Astrephomene provides insights into convergent evolution of germ-soma differentiation.</title>
        <authorList>
            <person name="Yamashita S."/>
            <person name="Yamamoto K."/>
            <person name="Matsuzaki R."/>
            <person name="Suzuki S."/>
            <person name="Yamaguchi H."/>
            <person name="Hirooka S."/>
            <person name="Minakuchi Y."/>
            <person name="Miyagishima S."/>
            <person name="Kawachi M."/>
            <person name="Toyoda A."/>
            <person name="Nozaki H."/>
        </authorList>
    </citation>
    <scope>NUCLEOTIDE SEQUENCE [LARGE SCALE GENOMIC DNA]</scope>
    <source>
        <strain evidence="2 3">NIES-4017</strain>
    </source>
</reference>
<dbReference type="EMBL" id="BMAR01000006">
    <property type="protein sequence ID" value="GFR43975.1"/>
    <property type="molecule type" value="Genomic_DNA"/>
</dbReference>
<feature type="non-terminal residue" evidence="2">
    <location>
        <position position="185"/>
    </location>
</feature>
<gene>
    <name evidence="2" type="ORF">Agub_g5119</name>
</gene>
<sequence length="185" mass="18792">GAQIDRLVGATAAVEDALAGLVVDASGAPPRLRHRAALTYVKRLYSPFLLREPLVQQSGGGPEGALMAVWLYDDPAAANTPLPTQRVGALILLDRLTALNPALAALAPVLQSFRTDVAADVGTLHVALAAPAGGGINGMSSSSGGGFPRHSRSPSQQNFNGGFASDAAPAALDALLPPAEQGVEE</sequence>
<dbReference type="AlphaFoldDB" id="A0AAD3DLD3"/>
<keyword evidence="3" id="KW-1185">Reference proteome</keyword>
<dbReference type="Proteomes" id="UP001054857">
    <property type="component" value="Unassembled WGS sequence"/>
</dbReference>
<evidence type="ECO:0000313" key="3">
    <source>
        <dbReference type="Proteomes" id="UP001054857"/>
    </source>
</evidence>
<proteinExistence type="predicted"/>
<feature type="region of interest" description="Disordered" evidence="1">
    <location>
        <begin position="139"/>
        <end position="165"/>
    </location>
</feature>
<evidence type="ECO:0000256" key="1">
    <source>
        <dbReference type="SAM" id="MobiDB-lite"/>
    </source>
</evidence>
<feature type="non-terminal residue" evidence="2">
    <location>
        <position position="1"/>
    </location>
</feature>
<comment type="caution">
    <text evidence="2">The sequence shown here is derived from an EMBL/GenBank/DDBJ whole genome shotgun (WGS) entry which is preliminary data.</text>
</comment>
<organism evidence="2 3">
    <name type="scientific">Astrephomene gubernaculifera</name>
    <dbReference type="NCBI Taxonomy" id="47775"/>
    <lineage>
        <taxon>Eukaryota</taxon>
        <taxon>Viridiplantae</taxon>
        <taxon>Chlorophyta</taxon>
        <taxon>core chlorophytes</taxon>
        <taxon>Chlorophyceae</taxon>
        <taxon>CS clade</taxon>
        <taxon>Chlamydomonadales</taxon>
        <taxon>Astrephomenaceae</taxon>
        <taxon>Astrephomene</taxon>
    </lineage>
</organism>
<accession>A0AAD3DLD3</accession>
<name>A0AAD3DLD3_9CHLO</name>
<evidence type="ECO:0000313" key="2">
    <source>
        <dbReference type="EMBL" id="GFR43975.1"/>
    </source>
</evidence>